<dbReference type="Proteomes" id="UP000282386">
    <property type="component" value="Chromosome"/>
</dbReference>
<dbReference type="GO" id="GO:0000271">
    <property type="term" value="P:polysaccharide biosynthetic process"/>
    <property type="evidence" value="ECO:0007669"/>
    <property type="project" value="TreeGrafter"/>
</dbReference>
<reference evidence="3 4" key="1">
    <citation type="submission" date="2018-12" db="EMBL/GenBank/DDBJ databases">
        <authorList>
            <consortium name="Pathogen Informatics"/>
        </authorList>
    </citation>
    <scope>NUCLEOTIDE SEQUENCE [LARGE SCALE GENOMIC DNA]</scope>
    <source>
        <strain evidence="3 4">NCTC10207</strain>
    </source>
</reference>
<evidence type="ECO:0000313" key="4">
    <source>
        <dbReference type="Proteomes" id="UP000282386"/>
    </source>
</evidence>
<feature type="transmembrane region" description="Helical" evidence="1">
    <location>
        <begin position="258"/>
        <end position="276"/>
    </location>
</feature>
<sequence length="352" mass="39353">MKKYNSISLRDGVLHNPNSLNFIRLLLALFVIVGHAWPLTHSGNSNFEVLSVVAVDLFFAISGFLIMASTRHGNWYSYLWRRFLRIFPGYWVSILVVVFIFAPLSFLINPAQGQWNVKDGISYIIHNSTLINLQYGLGGSPNGEAWNGSAWTLWYEWTAYLGVLVLAFVPGLKRYQRLVVTVAFAFSLTLTPAMELLDVTTNRYLHFGRLVPSFLAGACLYQWSDKIRVNKILVISSVVFTGVLYWCFSGYARTPFQLVVAYAVLGMGVILKTSLCRKNDLSYGVYIYAFPVQMMLVLLGSSSLGVPLNILLCSAITLVFAYFSWVYVERPAMGLKSLVPGTVSKSMKAVGV</sequence>
<proteinExistence type="predicted"/>
<feature type="transmembrane region" description="Helical" evidence="1">
    <location>
        <begin position="154"/>
        <end position="171"/>
    </location>
</feature>
<name>A0A7Z9A750_9MICC</name>
<dbReference type="GO" id="GO:0016747">
    <property type="term" value="F:acyltransferase activity, transferring groups other than amino-acyl groups"/>
    <property type="evidence" value="ECO:0007669"/>
    <property type="project" value="InterPro"/>
</dbReference>
<dbReference type="PANTHER" id="PTHR23028:SF53">
    <property type="entry name" value="ACYL_TRANSF_3 DOMAIN-CONTAINING PROTEIN"/>
    <property type="match status" value="1"/>
</dbReference>
<feature type="transmembrane region" description="Helical" evidence="1">
    <location>
        <begin position="283"/>
        <end position="302"/>
    </location>
</feature>
<dbReference type="EMBL" id="LR134479">
    <property type="protein sequence ID" value="VEI24486.1"/>
    <property type="molecule type" value="Genomic_DNA"/>
</dbReference>
<dbReference type="InterPro" id="IPR050879">
    <property type="entry name" value="Acyltransferase_3"/>
</dbReference>
<keyword evidence="1" id="KW-1133">Transmembrane helix</keyword>
<keyword evidence="1" id="KW-0812">Transmembrane</keyword>
<feature type="transmembrane region" description="Helical" evidence="1">
    <location>
        <begin position="21"/>
        <end position="37"/>
    </location>
</feature>
<feature type="transmembrane region" description="Helical" evidence="1">
    <location>
        <begin position="89"/>
        <end position="108"/>
    </location>
</feature>
<dbReference type="Pfam" id="PF01757">
    <property type="entry name" value="Acyl_transf_3"/>
    <property type="match status" value="1"/>
</dbReference>
<evidence type="ECO:0000256" key="1">
    <source>
        <dbReference type="SAM" id="Phobius"/>
    </source>
</evidence>
<evidence type="ECO:0000313" key="3">
    <source>
        <dbReference type="EMBL" id="VEI24486.1"/>
    </source>
</evidence>
<gene>
    <name evidence="3" type="ORF">NCTC10207_02105</name>
</gene>
<keyword evidence="1" id="KW-0472">Membrane</keyword>
<evidence type="ECO:0000259" key="2">
    <source>
        <dbReference type="Pfam" id="PF01757"/>
    </source>
</evidence>
<dbReference type="InterPro" id="IPR002656">
    <property type="entry name" value="Acyl_transf_3_dom"/>
</dbReference>
<accession>A0A7Z9A750</accession>
<feature type="transmembrane region" description="Helical" evidence="1">
    <location>
        <begin position="233"/>
        <end position="252"/>
    </location>
</feature>
<dbReference type="AlphaFoldDB" id="A0A7Z9A750"/>
<feature type="domain" description="Acyltransferase 3" evidence="2">
    <location>
        <begin position="19"/>
        <end position="323"/>
    </location>
</feature>
<feature type="transmembrane region" description="Helical" evidence="1">
    <location>
        <begin position="49"/>
        <end position="68"/>
    </location>
</feature>
<protein>
    <submittedName>
        <fullName evidence="3">Uncharacterized protein conserved in bacteria</fullName>
    </submittedName>
</protein>
<organism evidence="3 4">
    <name type="scientific">Rothia aeria</name>
    <dbReference type="NCBI Taxonomy" id="172042"/>
    <lineage>
        <taxon>Bacteria</taxon>
        <taxon>Bacillati</taxon>
        <taxon>Actinomycetota</taxon>
        <taxon>Actinomycetes</taxon>
        <taxon>Micrococcales</taxon>
        <taxon>Micrococcaceae</taxon>
        <taxon>Rothia</taxon>
    </lineage>
</organism>
<dbReference type="PANTHER" id="PTHR23028">
    <property type="entry name" value="ACETYLTRANSFERASE"/>
    <property type="match status" value="1"/>
</dbReference>
<dbReference type="GO" id="GO:0016020">
    <property type="term" value="C:membrane"/>
    <property type="evidence" value="ECO:0007669"/>
    <property type="project" value="TreeGrafter"/>
</dbReference>
<feature type="transmembrane region" description="Helical" evidence="1">
    <location>
        <begin position="308"/>
        <end position="328"/>
    </location>
</feature>
<dbReference type="RefSeq" id="WP_126500607.1">
    <property type="nucleotide sequence ID" value="NZ_LR134479.1"/>
</dbReference>